<name>A0AAW0JB19_MYOGA</name>
<keyword evidence="3" id="KW-1185">Reference proteome</keyword>
<proteinExistence type="predicted"/>
<organism evidence="2 3">
    <name type="scientific">Myodes glareolus</name>
    <name type="common">Bank vole</name>
    <name type="synonym">Clethrionomys glareolus</name>
    <dbReference type="NCBI Taxonomy" id="447135"/>
    <lineage>
        <taxon>Eukaryota</taxon>
        <taxon>Metazoa</taxon>
        <taxon>Chordata</taxon>
        <taxon>Craniata</taxon>
        <taxon>Vertebrata</taxon>
        <taxon>Euteleostomi</taxon>
        <taxon>Mammalia</taxon>
        <taxon>Eutheria</taxon>
        <taxon>Euarchontoglires</taxon>
        <taxon>Glires</taxon>
        <taxon>Rodentia</taxon>
        <taxon>Myomorpha</taxon>
        <taxon>Muroidea</taxon>
        <taxon>Cricetidae</taxon>
        <taxon>Arvicolinae</taxon>
        <taxon>Myodes</taxon>
    </lineage>
</organism>
<reference evidence="2 3" key="1">
    <citation type="journal article" date="2023" name="bioRxiv">
        <title>Conserved and derived expression patterns and positive selection on dental genes reveal complex evolutionary context of ever-growing rodent molars.</title>
        <authorList>
            <person name="Calamari Z.T."/>
            <person name="Song A."/>
            <person name="Cohen E."/>
            <person name="Akter M."/>
            <person name="Roy R.D."/>
            <person name="Hallikas O."/>
            <person name="Christensen M.M."/>
            <person name="Li P."/>
            <person name="Marangoni P."/>
            <person name="Jernvall J."/>
            <person name="Klein O.D."/>
        </authorList>
    </citation>
    <scope>NUCLEOTIDE SEQUENCE [LARGE SCALE GENOMIC DNA]</scope>
    <source>
        <strain evidence="2">V071</strain>
    </source>
</reference>
<dbReference type="AlphaFoldDB" id="A0AAW0JB19"/>
<sequence length="68" mass="7764">MYYLFVRGSAVEEVDRGENSDVREQLQSSVDRETPSHTERQANSAIDSSRSQRDVVTRTSNLSTWEAE</sequence>
<protein>
    <submittedName>
        <fullName evidence="2">Uncharacterized protein</fullName>
    </submittedName>
</protein>
<comment type="caution">
    <text evidence="2">The sequence shown here is derived from an EMBL/GenBank/DDBJ whole genome shotgun (WGS) entry which is preliminary data.</text>
</comment>
<evidence type="ECO:0000313" key="3">
    <source>
        <dbReference type="Proteomes" id="UP001488838"/>
    </source>
</evidence>
<dbReference type="EMBL" id="JBBHLL010000049">
    <property type="protein sequence ID" value="KAK7823838.1"/>
    <property type="molecule type" value="Genomic_DNA"/>
</dbReference>
<dbReference type="Proteomes" id="UP001488838">
    <property type="component" value="Unassembled WGS sequence"/>
</dbReference>
<evidence type="ECO:0000256" key="1">
    <source>
        <dbReference type="SAM" id="MobiDB-lite"/>
    </source>
</evidence>
<accession>A0AAW0JB19</accession>
<feature type="compositionally biased region" description="Polar residues" evidence="1">
    <location>
        <begin position="57"/>
        <end position="68"/>
    </location>
</feature>
<feature type="region of interest" description="Disordered" evidence="1">
    <location>
        <begin position="13"/>
        <end position="68"/>
    </location>
</feature>
<evidence type="ECO:0000313" key="2">
    <source>
        <dbReference type="EMBL" id="KAK7823838.1"/>
    </source>
</evidence>
<feature type="compositionally biased region" description="Basic and acidic residues" evidence="1">
    <location>
        <begin position="13"/>
        <end position="40"/>
    </location>
</feature>
<gene>
    <name evidence="2" type="ORF">U0070_020509</name>
</gene>